<dbReference type="InterPro" id="IPR035906">
    <property type="entry name" value="MetI-like_sf"/>
</dbReference>
<name>A0A2N6QHJ0_9STAP</name>
<keyword evidence="5" id="KW-0533">Nickel</keyword>
<keyword evidence="4" id="KW-0997">Cell inner membrane</keyword>
<feature type="transmembrane region" description="Helical" evidence="10">
    <location>
        <begin position="230"/>
        <end position="254"/>
    </location>
</feature>
<keyword evidence="8" id="KW-0921">Nickel transport</keyword>
<dbReference type="InterPro" id="IPR000515">
    <property type="entry name" value="MetI-like"/>
</dbReference>
<dbReference type="PANTHER" id="PTHR43357">
    <property type="entry name" value="INNER MEMBRANE ABC TRANSPORTER PERMEASE PROTEIN YDCV"/>
    <property type="match status" value="1"/>
</dbReference>
<keyword evidence="3" id="KW-1003">Cell membrane</keyword>
<dbReference type="Proteomes" id="UP000235748">
    <property type="component" value="Unassembled WGS sequence"/>
</dbReference>
<feature type="transmembrane region" description="Helical" evidence="10">
    <location>
        <begin position="495"/>
        <end position="513"/>
    </location>
</feature>
<dbReference type="AlphaFoldDB" id="A0A2N6QHJ0"/>
<feature type="transmembrane region" description="Helical" evidence="10">
    <location>
        <begin position="438"/>
        <end position="459"/>
    </location>
</feature>
<dbReference type="CDD" id="cd06261">
    <property type="entry name" value="TM_PBP2"/>
    <property type="match status" value="2"/>
</dbReference>
<evidence type="ECO:0000313" key="12">
    <source>
        <dbReference type="EMBL" id="PMC19053.1"/>
    </source>
</evidence>
<dbReference type="STRING" id="170573.GCA_001076995_01755"/>
<dbReference type="EMBL" id="PNGG01000003">
    <property type="protein sequence ID" value="PMC19053.1"/>
    <property type="molecule type" value="Genomic_DNA"/>
</dbReference>
<evidence type="ECO:0000256" key="6">
    <source>
        <dbReference type="ARBA" id="ARBA00022692"/>
    </source>
</evidence>
<dbReference type="PANTHER" id="PTHR43357:SF3">
    <property type="entry name" value="FE(3+)-TRANSPORT SYSTEM PERMEASE PROTEIN FBPB 2"/>
    <property type="match status" value="1"/>
</dbReference>
<feature type="transmembrane region" description="Helical" evidence="10">
    <location>
        <begin position="64"/>
        <end position="90"/>
    </location>
</feature>
<evidence type="ECO:0000256" key="2">
    <source>
        <dbReference type="ARBA" id="ARBA00022448"/>
    </source>
</evidence>
<comment type="subcellular location">
    <subcellularLocation>
        <location evidence="1">Cell inner membrane</location>
        <topology evidence="1">Multi-pass membrane protein</topology>
    </subcellularLocation>
    <subcellularLocation>
        <location evidence="10">Cell membrane</location>
        <topology evidence="10">Multi-pass membrane protein</topology>
    </subcellularLocation>
</comment>
<dbReference type="GO" id="GO:0005886">
    <property type="term" value="C:plasma membrane"/>
    <property type="evidence" value="ECO:0007669"/>
    <property type="project" value="UniProtKB-SubCell"/>
</dbReference>
<feature type="transmembrane region" description="Helical" evidence="10">
    <location>
        <begin position="327"/>
        <end position="349"/>
    </location>
</feature>
<protein>
    <submittedName>
        <fullName evidence="12">Iron ABC transporter permease</fullName>
    </submittedName>
</protein>
<keyword evidence="9 10" id="KW-0472">Membrane</keyword>
<evidence type="ECO:0000256" key="1">
    <source>
        <dbReference type="ARBA" id="ARBA00004429"/>
    </source>
</evidence>
<sequence>MNSNTQGRLFRGRNSKNGRRPVLLYIIILFLALLFLLPVAYVFIKAKEIGWQASLDLLLRPRMFHLLWNTIKLSFFVTLVSVLIGTTTALIVERTNVRGGKLLNALITLPFVVPAFVASYSWISVAPSLEGFKGALLVLSLSSYPLVHLPVVAALKGLDPALEETSRSLGRSKFTTFVRITLPQLKPAIVGGGILIALHMLAEFGALAFLNYETFTTAIFDQYDVAFNSSAAAMMTLVLLMLCLVIIFIQRLIIGNKSFTSRRSGRSSQQYKARLNIFGRGLAYLFIAILSILSVGVPVTTIIYWAIYGNSTYFDLDEIIHTLLSTLRLGLEGSVVTVIVALPIVYAVVRYRGWASKVANNLPFLIHSLPGLVIGLTLVFFAIRYLNPLYQTVTLLLIGYVILYLPLAQSSIRTSMEQIPPSLEEVGRSLGKRPMTNFFKITLPLLTPGIGSGLALVFLEVMKELTSTLLLRPVGIDTLSTKIWEFTNELEYGASAPYALLLIVFSGLPVYLLTMKSFTDWKRVKTVEHEITSQTTK</sequence>
<feature type="transmembrane region" description="Helical" evidence="10">
    <location>
        <begin position="135"/>
        <end position="158"/>
    </location>
</feature>
<feature type="transmembrane region" description="Helical" evidence="10">
    <location>
        <begin position="282"/>
        <end position="307"/>
    </location>
</feature>
<feature type="transmembrane region" description="Helical" evidence="10">
    <location>
        <begin position="361"/>
        <end position="383"/>
    </location>
</feature>
<evidence type="ECO:0000259" key="11">
    <source>
        <dbReference type="PROSITE" id="PS50928"/>
    </source>
</evidence>
<comment type="caution">
    <text evidence="12">The sequence shown here is derived from an EMBL/GenBank/DDBJ whole genome shotgun (WGS) entry which is preliminary data.</text>
</comment>
<feature type="transmembrane region" description="Helical" evidence="10">
    <location>
        <begin position="389"/>
        <end position="407"/>
    </location>
</feature>
<feature type="transmembrane region" description="Helical" evidence="10">
    <location>
        <begin position="21"/>
        <end position="44"/>
    </location>
</feature>
<accession>A0A2N6QHJ0</accession>
<keyword evidence="7 10" id="KW-1133">Transmembrane helix</keyword>
<dbReference type="SUPFAM" id="SSF161098">
    <property type="entry name" value="MetI-like"/>
    <property type="match status" value="2"/>
</dbReference>
<evidence type="ECO:0000313" key="13">
    <source>
        <dbReference type="Proteomes" id="UP000235748"/>
    </source>
</evidence>
<reference evidence="12 13" key="1">
    <citation type="submission" date="2017-09" db="EMBL/GenBank/DDBJ databases">
        <title>Bacterial strain isolated from the female urinary microbiota.</title>
        <authorList>
            <person name="Thomas-White K."/>
            <person name="Kumar N."/>
            <person name="Forster S."/>
            <person name="Putonti C."/>
            <person name="Lawley T."/>
            <person name="Wolfe A.J."/>
        </authorList>
    </citation>
    <scope>NUCLEOTIDE SEQUENCE [LARGE SCALE GENOMIC DNA]</scope>
    <source>
        <strain evidence="12 13">UMB0834</strain>
    </source>
</reference>
<dbReference type="Gene3D" id="1.10.3720.10">
    <property type="entry name" value="MetI-like"/>
    <property type="match status" value="2"/>
</dbReference>
<dbReference type="PROSITE" id="PS50928">
    <property type="entry name" value="ABC_TM1"/>
    <property type="match status" value="2"/>
</dbReference>
<organism evidence="12 13">
    <name type="scientific">Staphylococcus pettenkoferi</name>
    <dbReference type="NCBI Taxonomy" id="170573"/>
    <lineage>
        <taxon>Bacteria</taxon>
        <taxon>Bacillati</taxon>
        <taxon>Bacillota</taxon>
        <taxon>Bacilli</taxon>
        <taxon>Bacillales</taxon>
        <taxon>Staphylococcaceae</taxon>
        <taxon>Staphylococcus</taxon>
    </lineage>
</organism>
<evidence type="ECO:0000256" key="10">
    <source>
        <dbReference type="RuleBase" id="RU363032"/>
    </source>
</evidence>
<feature type="transmembrane region" description="Helical" evidence="10">
    <location>
        <begin position="188"/>
        <end position="210"/>
    </location>
</feature>
<feature type="domain" description="ABC transmembrane type-1" evidence="11">
    <location>
        <begin position="323"/>
        <end position="513"/>
    </location>
</feature>
<dbReference type="GO" id="GO:0055085">
    <property type="term" value="P:transmembrane transport"/>
    <property type="evidence" value="ECO:0007669"/>
    <property type="project" value="InterPro"/>
</dbReference>
<keyword evidence="6 10" id="KW-0812">Transmembrane</keyword>
<evidence type="ECO:0000256" key="4">
    <source>
        <dbReference type="ARBA" id="ARBA00022519"/>
    </source>
</evidence>
<evidence type="ECO:0000256" key="7">
    <source>
        <dbReference type="ARBA" id="ARBA00022989"/>
    </source>
</evidence>
<dbReference type="Pfam" id="PF00528">
    <property type="entry name" value="BPD_transp_1"/>
    <property type="match status" value="2"/>
</dbReference>
<feature type="transmembrane region" description="Helical" evidence="10">
    <location>
        <begin position="102"/>
        <end position="123"/>
    </location>
</feature>
<evidence type="ECO:0000256" key="9">
    <source>
        <dbReference type="ARBA" id="ARBA00023136"/>
    </source>
</evidence>
<evidence type="ECO:0000256" key="5">
    <source>
        <dbReference type="ARBA" id="ARBA00022596"/>
    </source>
</evidence>
<comment type="similarity">
    <text evidence="10">Belongs to the binding-protein-dependent transport system permease family.</text>
</comment>
<evidence type="ECO:0000256" key="8">
    <source>
        <dbReference type="ARBA" id="ARBA00023112"/>
    </source>
</evidence>
<dbReference type="RefSeq" id="WP_070504366.1">
    <property type="nucleotide sequence ID" value="NZ_JALCYA010000004.1"/>
</dbReference>
<gene>
    <name evidence="12" type="ORF">CJ235_07235</name>
</gene>
<proteinExistence type="inferred from homology"/>
<evidence type="ECO:0000256" key="3">
    <source>
        <dbReference type="ARBA" id="ARBA00022475"/>
    </source>
</evidence>
<dbReference type="GO" id="GO:0015675">
    <property type="term" value="P:nickel cation transport"/>
    <property type="evidence" value="ECO:0007669"/>
    <property type="project" value="UniProtKB-KW"/>
</dbReference>
<keyword evidence="8" id="KW-0406">Ion transport</keyword>
<feature type="domain" description="ABC transmembrane type-1" evidence="11">
    <location>
        <begin position="67"/>
        <end position="250"/>
    </location>
</feature>
<keyword evidence="2 10" id="KW-0813">Transport</keyword>